<evidence type="ECO:0000259" key="6">
    <source>
        <dbReference type="PROSITE" id="PS50931"/>
    </source>
</evidence>
<dbReference type="PRINTS" id="PR00039">
    <property type="entry name" value="HTHLYSR"/>
</dbReference>
<organism evidence="7 8">
    <name type="scientific">Delftia lacustris</name>
    <dbReference type="NCBI Taxonomy" id="558537"/>
    <lineage>
        <taxon>Bacteria</taxon>
        <taxon>Pseudomonadati</taxon>
        <taxon>Pseudomonadota</taxon>
        <taxon>Betaproteobacteria</taxon>
        <taxon>Burkholderiales</taxon>
        <taxon>Comamonadaceae</taxon>
        <taxon>Delftia</taxon>
    </lineage>
</organism>
<dbReference type="GO" id="GO:0003677">
    <property type="term" value="F:DNA binding"/>
    <property type="evidence" value="ECO:0007669"/>
    <property type="project" value="UniProtKB-KW"/>
</dbReference>
<keyword evidence="2" id="KW-0805">Transcription regulation</keyword>
<evidence type="ECO:0000256" key="1">
    <source>
        <dbReference type="ARBA" id="ARBA00009437"/>
    </source>
</evidence>
<dbReference type="Proteomes" id="UP000183417">
    <property type="component" value="Unassembled WGS sequence"/>
</dbReference>
<dbReference type="PANTHER" id="PTHR30346:SF9">
    <property type="entry name" value="LYSR FAMILY TRANSCRIPTIONAL REGULATOR"/>
    <property type="match status" value="1"/>
</dbReference>
<dbReference type="PROSITE" id="PS50931">
    <property type="entry name" value="HTH_LYSR"/>
    <property type="match status" value="1"/>
</dbReference>
<dbReference type="AlphaFoldDB" id="A0A1H3J7D4"/>
<dbReference type="InterPro" id="IPR036388">
    <property type="entry name" value="WH-like_DNA-bd_sf"/>
</dbReference>
<dbReference type="FunFam" id="1.10.10.10:FF:000001">
    <property type="entry name" value="LysR family transcriptional regulator"/>
    <property type="match status" value="1"/>
</dbReference>
<protein>
    <submittedName>
        <fullName evidence="7">DNA-binding transcriptional regulator, LysR family</fullName>
    </submittedName>
</protein>
<evidence type="ECO:0000256" key="4">
    <source>
        <dbReference type="ARBA" id="ARBA00023163"/>
    </source>
</evidence>
<comment type="similarity">
    <text evidence="1">Belongs to the LysR transcriptional regulatory family.</text>
</comment>
<evidence type="ECO:0000256" key="3">
    <source>
        <dbReference type="ARBA" id="ARBA00023125"/>
    </source>
</evidence>
<feature type="domain" description="HTH lysR-type" evidence="6">
    <location>
        <begin position="1"/>
        <end position="58"/>
    </location>
</feature>
<accession>A0A1H3J7D4</accession>
<dbReference type="Pfam" id="PF00126">
    <property type="entry name" value="HTH_1"/>
    <property type="match status" value="1"/>
</dbReference>
<dbReference type="Gene3D" id="3.40.190.10">
    <property type="entry name" value="Periplasmic binding protein-like II"/>
    <property type="match status" value="1"/>
</dbReference>
<gene>
    <name evidence="7" type="ORF">SAMN05421547_104114</name>
</gene>
<dbReference type="InterPro" id="IPR005119">
    <property type="entry name" value="LysR_subst-bd"/>
</dbReference>
<dbReference type="InterPro" id="IPR000847">
    <property type="entry name" value="LysR_HTH_N"/>
</dbReference>
<dbReference type="SUPFAM" id="SSF46785">
    <property type="entry name" value="Winged helix' DNA-binding domain"/>
    <property type="match status" value="1"/>
</dbReference>
<dbReference type="Gene3D" id="1.10.10.10">
    <property type="entry name" value="Winged helix-like DNA-binding domain superfamily/Winged helix DNA-binding domain"/>
    <property type="match status" value="1"/>
</dbReference>
<reference evidence="7 8" key="1">
    <citation type="submission" date="2016-10" db="EMBL/GenBank/DDBJ databases">
        <authorList>
            <person name="de Groot N.N."/>
        </authorList>
    </citation>
    <scope>NUCLEOTIDE SEQUENCE [LARGE SCALE GENOMIC DNA]</scope>
    <source>
        <strain evidence="7 8">LMG 24775</strain>
    </source>
</reference>
<sequence length="316" mass="34567">MTLVQLRHLISVAQTGSFSRSAEAMHLTQPALSRSVRALEQELGIPLFDRIGRHSELTAFGREMLGRARALVAEADELRDRGRQLREGAAGTVRVGLGSGPGAILMTPFLQHMTVHHPGVRTEVARGSTDLLVHSLRERLLDALVVDLRALRPAPDLALDVVHEMRAAFMCRTDHPLARLQRDLRFEDVQRYPVASTPLSDQVAWLLVETYGATAHPARFVTLQCEELPSLVDVARNSDTVLLAVRAVAPDLAELPMDPPMRSTARFGLVTLRQRSEAPTLAILRGLMGKLMADDAPAPEQAPSHGGRPGRMALPD</sequence>
<dbReference type="GO" id="GO:0032993">
    <property type="term" value="C:protein-DNA complex"/>
    <property type="evidence" value="ECO:0007669"/>
    <property type="project" value="TreeGrafter"/>
</dbReference>
<feature type="region of interest" description="Disordered" evidence="5">
    <location>
        <begin position="294"/>
        <end position="316"/>
    </location>
</feature>
<evidence type="ECO:0000313" key="7">
    <source>
        <dbReference type="EMBL" id="SDY35505.1"/>
    </source>
</evidence>
<dbReference type="SUPFAM" id="SSF53850">
    <property type="entry name" value="Periplasmic binding protein-like II"/>
    <property type="match status" value="1"/>
</dbReference>
<evidence type="ECO:0000256" key="2">
    <source>
        <dbReference type="ARBA" id="ARBA00023015"/>
    </source>
</evidence>
<keyword evidence="4" id="KW-0804">Transcription</keyword>
<dbReference type="PANTHER" id="PTHR30346">
    <property type="entry name" value="TRANSCRIPTIONAL DUAL REGULATOR HCAR-RELATED"/>
    <property type="match status" value="1"/>
</dbReference>
<name>A0A1H3J7D4_9BURK</name>
<proteinExistence type="inferred from homology"/>
<keyword evidence="3 7" id="KW-0238">DNA-binding</keyword>
<dbReference type="Pfam" id="PF03466">
    <property type="entry name" value="LysR_substrate"/>
    <property type="match status" value="1"/>
</dbReference>
<dbReference type="InterPro" id="IPR036390">
    <property type="entry name" value="WH_DNA-bd_sf"/>
</dbReference>
<dbReference type="EMBL" id="FNPE01000004">
    <property type="protein sequence ID" value="SDY35505.1"/>
    <property type="molecule type" value="Genomic_DNA"/>
</dbReference>
<dbReference type="CDD" id="cd05466">
    <property type="entry name" value="PBP2_LTTR_substrate"/>
    <property type="match status" value="1"/>
</dbReference>
<evidence type="ECO:0000313" key="8">
    <source>
        <dbReference type="Proteomes" id="UP000183417"/>
    </source>
</evidence>
<dbReference type="GeneID" id="94692051"/>
<dbReference type="GO" id="GO:0003700">
    <property type="term" value="F:DNA-binding transcription factor activity"/>
    <property type="evidence" value="ECO:0007669"/>
    <property type="project" value="InterPro"/>
</dbReference>
<evidence type="ECO:0000256" key="5">
    <source>
        <dbReference type="SAM" id="MobiDB-lite"/>
    </source>
</evidence>
<dbReference type="RefSeq" id="WP_046239846.1">
    <property type="nucleotide sequence ID" value="NZ_CP141274.1"/>
</dbReference>